<gene>
    <name evidence="1" type="ORF">F5147DRAFT_588159</name>
</gene>
<proteinExistence type="predicted"/>
<reference evidence="1" key="1">
    <citation type="journal article" date="2020" name="New Phytol.">
        <title>Comparative genomics reveals dynamic genome evolution in host specialist ectomycorrhizal fungi.</title>
        <authorList>
            <person name="Lofgren L.A."/>
            <person name="Nguyen N.H."/>
            <person name="Vilgalys R."/>
            <person name="Ruytinx J."/>
            <person name="Liao H.L."/>
            <person name="Branco S."/>
            <person name="Kuo A."/>
            <person name="LaButti K."/>
            <person name="Lipzen A."/>
            <person name="Andreopoulos W."/>
            <person name="Pangilinan J."/>
            <person name="Riley R."/>
            <person name="Hundley H."/>
            <person name="Na H."/>
            <person name="Barry K."/>
            <person name="Grigoriev I.V."/>
            <person name="Stajich J.E."/>
            <person name="Kennedy P.G."/>
        </authorList>
    </citation>
    <scope>NUCLEOTIDE SEQUENCE</scope>
    <source>
        <strain evidence="1">FC423</strain>
    </source>
</reference>
<dbReference type="OrthoDB" id="2505969at2759"/>
<dbReference type="RefSeq" id="XP_041285142.1">
    <property type="nucleotide sequence ID" value="XM_041432069.1"/>
</dbReference>
<dbReference type="Proteomes" id="UP000823399">
    <property type="component" value="Unassembled WGS sequence"/>
</dbReference>
<name>A0A9P7ETF2_9AGAM</name>
<dbReference type="AlphaFoldDB" id="A0A9P7ETF2"/>
<keyword evidence="2" id="KW-1185">Reference proteome</keyword>
<evidence type="ECO:0000313" key="2">
    <source>
        <dbReference type="Proteomes" id="UP000823399"/>
    </source>
</evidence>
<evidence type="ECO:0000313" key="1">
    <source>
        <dbReference type="EMBL" id="KAG2087255.1"/>
    </source>
</evidence>
<accession>A0A9P7ETF2</accession>
<dbReference type="GeneID" id="64694328"/>
<sequence length="331" mass="38268">MIDSQILGKFLYNNYKQALAIIDDLSPAAEELKLVLNISDEDFERWNMEEFKFLETLTEETDEDVEAMTYVEALQSLAKAEAAYGSVTTVQFLTYTPVDFTPTHGLQKNQQAFARAREAKCHAAHCKLVLEMNVVDDIEHRMGITERWQPQDMKYQEGLAYLTNRQFIRAIEQLQGLVVQRLFELAKANIAGTGYKLRQHISNAITRWSAAIRRALKKYNQLAIVQTPPREVIEYSKVTSYAWLGEFDLLKNSRHCILEKPWASKGNREVANNFFKIQRAHEEIQRLNVEVARLSAWVDDEDAHLKSTFKSLVESDPTLSHEISCMYEERR</sequence>
<comment type="caution">
    <text evidence="1">The sequence shown here is derived from an EMBL/GenBank/DDBJ whole genome shotgun (WGS) entry which is preliminary data.</text>
</comment>
<protein>
    <submittedName>
        <fullName evidence="1">Uncharacterized protein</fullName>
    </submittedName>
</protein>
<organism evidence="1 2">
    <name type="scientific">Suillus discolor</name>
    <dbReference type="NCBI Taxonomy" id="1912936"/>
    <lineage>
        <taxon>Eukaryota</taxon>
        <taxon>Fungi</taxon>
        <taxon>Dikarya</taxon>
        <taxon>Basidiomycota</taxon>
        <taxon>Agaricomycotina</taxon>
        <taxon>Agaricomycetes</taxon>
        <taxon>Agaricomycetidae</taxon>
        <taxon>Boletales</taxon>
        <taxon>Suillineae</taxon>
        <taxon>Suillaceae</taxon>
        <taxon>Suillus</taxon>
    </lineage>
</organism>
<dbReference type="EMBL" id="JABBWM010000134">
    <property type="protein sequence ID" value="KAG2087255.1"/>
    <property type="molecule type" value="Genomic_DNA"/>
</dbReference>